<name>A0ABV5HMT6_9VIBR</name>
<dbReference type="PANTHER" id="PTHR30383">
    <property type="entry name" value="THIOESTERASE 1/PROTEASE 1/LYSOPHOSPHOLIPASE L1"/>
    <property type="match status" value="1"/>
</dbReference>
<dbReference type="InterPro" id="IPR013830">
    <property type="entry name" value="SGNH_hydro"/>
</dbReference>
<dbReference type="InterPro" id="IPR051532">
    <property type="entry name" value="Ester_Hydrolysis_Enzymes"/>
</dbReference>
<evidence type="ECO:0000259" key="1">
    <source>
        <dbReference type="Pfam" id="PF13472"/>
    </source>
</evidence>
<dbReference type="EMBL" id="JBHMEP010000002">
    <property type="protein sequence ID" value="MFB9135540.1"/>
    <property type="molecule type" value="Genomic_DNA"/>
</dbReference>
<dbReference type="Pfam" id="PF13472">
    <property type="entry name" value="Lipase_GDSL_2"/>
    <property type="match status" value="1"/>
</dbReference>
<gene>
    <name evidence="2" type="ORF">ACFFUV_11265</name>
</gene>
<evidence type="ECO:0000313" key="3">
    <source>
        <dbReference type="Proteomes" id="UP001589645"/>
    </source>
</evidence>
<sequence>MGIYGVASWAYVLPGFHYAQAELRRLYHGDSYETQHYQKRMESFSKRKDEIAASDVLFVGDSITEGFDLDKYVKHPNVINLGISGDTSLGVINRIDLLKNKKNAIVFLMIGVNDLGMNVSINNIEDNIIHIIDDLKDNGSFIVIQSVLLTDGRKRDNHKIFLLNQKISQLSKQRGIAYLDLNPFMVKNGKLNPEFTYDGLHLNEDGYNAWAYAINVFLNAMIKG</sequence>
<reference evidence="2 3" key="1">
    <citation type="submission" date="2024-09" db="EMBL/GenBank/DDBJ databases">
        <authorList>
            <person name="Sun Q."/>
            <person name="Mori K."/>
        </authorList>
    </citation>
    <scope>NUCLEOTIDE SEQUENCE [LARGE SCALE GENOMIC DNA]</scope>
    <source>
        <strain evidence="2 3">CECT 8064</strain>
    </source>
</reference>
<dbReference type="Gene3D" id="3.40.50.1110">
    <property type="entry name" value="SGNH hydrolase"/>
    <property type="match status" value="1"/>
</dbReference>
<dbReference type="InterPro" id="IPR036514">
    <property type="entry name" value="SGNH_hydro_sf"/>
</dbReference>
<organism evidence="2 3">
    <name type="scientific">Vibrio olivae</name>
    <dbReference type="NCBI Taxonomy" id="1243002"/>
    <lineage>
        <taxon>Bacteria</taxon>
        <taxon>Pseudomonadati</taxon>
        <taxon>Pseudomonadota</taxon>
        <taxon>Gammaproteobacteria</taxon>
        <taxon>Vibrionales</taxon>
        <taxon>Vibrionaceae</taxon>
        <taxon>Vibrio</taxon>
    </lineage>
</organism>
<dbReference type="RefSeq" id="WP_390192565.1">
    <property type="nucleotide sequence ID" value="NZ_JBHMEP010000002.1"/>
</dbReference>
<comment type="caution">
    <text evidence="2">The sequence shown here is derived from an EMBL/GenBank/DDBJ whole genome shotgun (WGS) entry which is preliminary data.</text>
</comment>
<feature type="domain" description="SGNH hydrolase-type esterase" evidence="1">
    <location>
        <begin position="58"/>
        <end position="208"/>
    </location>
</feature>
<keyword evidence="3" id="KW-1185">Reference proteome</keyword>
<proteinExistence type="predicted"/>
<dbReference type="Proteomes" id="UP001589645">
    <property type="component" value="Unassembled WGS sequence"/>
</dbReference>
<evidence type="ECO:0000313" key="2">
    <source>
        <dbReference type="EMBL" id="MFB9135540.1"/>
    </source>
</evidence>
<dbReference type="SUPFAM" id="SSF52266">
    <property type="entry name" value="SGNH hydrolase"/>
    <property type="match status" value="1"/>
</dbReference>
<protein>
    <submittedName>
        <fullName evidence="2">GDSL-type esterase/lipase family protein</fullName>
    </submittedName>
</protein>
<dbReference type="PANTHER" id="PTHR30383:SF5">
    <property type="entry name" value="SGNH HYDROLASE-TYPE ESTERASE DOMAIN-CONTAINING PROTEIN"/>
    <property type="match status" value="1"/>
</dbReference>
<accession>A0ABV5HMT6</accession>